<sequence length="71" mass="7758">MKKNMGSIDRLVRIIVAAVVALLYFNEVISGTLGLVLLVLAVVFVVTSLISFCPLYLPFGLSTCKVKQNEE</sequence>
<protein>
    <submittedName>
        <fullName evidence="3">Membrane protein</fullName>
    </submittedName>
</protein>
<evidence type="ECO:0000256" key="1">
    <source>
        <dbReference type="SAM" id="Phobius"/>
    </source>
</evidence>
<reference evidence="3 4" key="1">
    <citation type="submission" date="2019-08" db="EMBL/GenBank/DDBJ databases">
        <title>Draft genome sequence of Ulvibacter marinus type strain NBRC 109484.</title>
        <authorList>
            <person name="Kawano K."/>
            <person name="Ushijima N."/>
            <person name="Kihara M."/>
            <person name="Itoh H."/>
        </authorList>
    </citation>
    <scope>NUCLEOTIDE SEQUENCE [LARGE SCALE GENOMIC DNA]</scope>
    <source>
        <strain evidence="3 4">NBRC 109484</strain>
    </source>
</reference>
<comment type="caution">
    <text evidence="3">The sequence shown here is derived from an EMBL/GenBank/DDBJ whole genome shotgun (WGS) entry which is preliminary data.</text>
</comment>
<dbReference type="AlphaFoldDB" id="A0A5J4J4J8"/>
<accession>A0A5J4J4J8</accession>
<keyword evidence="1" id="KW-1133">Transmembrane helix</keyword>
<keyword evidence="1" id="KW-0472">Membrane</keyword>
<dbReference type="EMBL" id="BKCG01000010">
    <property type="protein sequence ID" value="GER60731.1"/>
    <property type="molecule type" value="Genomic_DNA"/>
</dbReference>
<feature type="transmembrane region" description="Helical" evidence="1">
    <location>
        <begin position="12"/>
        <end position="29"/>
    </location>
</feature>
<dbReference type="RefSeq" id="WP_151675162.1">
    <property type="nucleotide sequence ID" value="NZ_BKCG01000010.1"/>
</dbReference>
<dbReference type="InterPro" id="IPR021309">
    <property type="entry name" value="YgaP-like_TM"/>
</dbReference>
<keyword evidence="1" id="KW-0812">Transmembrane</keyword>
<organism evidence="3 4">
    <name type="scientific">Patiriisocius marinus</name>
    <dbReference type="NCBI Taxonomy" id="1397112"/>
    <lineage>
        <taxon>Bacteria</taxon>
        <taxon>Pseudomonadati</taxon>
        <taxon>Bacteroidota</taxon>
        <taxon>Flavobacteriia</taxon>
        <taxon>Flavobacteriales</taxon>
        <taxon>Flavobacteriaceae</taxon>
        <taxon>Patiriisocius</taxon>
    </lineage>
</organism>
<evidence type="ECO:0000259" key="2">
    <source>
        <dbReference type="Pfam" id="PF11127"/>
    </source>
</evidence>
<feature type="transmembrane region" description="Helical" evidence="1">
    <location>
        <begin position="35"/>
        <end position="57"/>
    </location>
</feature>
<dbReference type="Pfam" id="PF11127">
    <property type="entry name" value="YgaP-like_TM"/>
    <property type="match status" value="1"/>
</dbReference>
<dbReference type="Proteomes" id="UP000326509">
    <property type="component" value="Unassembled WGS sequence"/>
</dbReference>
<name>A0A5J4J4J8_9FLAO</name>
<keyword evidence="4" id="KW-1185">Reference proteome</keyword>
<feature type="domain" description="Inner membrane protein YgaP-like transmembrane" evidence="2">
    <location>
        <begin position="1"/>
        <end position="67"/>
    </location>
</feature>
<evidence type="ECO:0000313" key="4">
    <source>
        <dbReference type="Proteomes" id="UP000326509"/>
    </source>
</evidence>
<evidence type="ECO:0000313" key="3">
    <source>
        <dbReference type="EMBL" id="GER60731.1"/>
    </source>
</evidence>
<proteinExistence type="predicted"/>
<gene>
    <name evidence="3" type="ORF">ULMA_28390</name>
</gene>